<sequence>MPPPRKLDLVPEELVARLKQMLSDRGFSDIVEVTEEFNTMLEVDGIQIRVGKTAVGEFSKMLKDQREAFSMAETLLSDMDIEAESDIHRTLMNMIAVSAMQMMRSVREQDGHLDPASLMNLGRMLKDLMGSAGLREKLLADERVRVAREATVKAAEAGAKAARQAGMSEELENQIKAEILGIET</sequence>
<dbReference type="Pfam" id="PF11985">
    <property type="entry name" value="Phage_Mu_Gp27"/>
    <property type="match status" value="1"/>
</dbReference>
<dbReference type="EMBL" id="JAHXDN010000003">
    <property type="protein sequence ID" value="MBW4708639.1"/>
    <property type="molecule type" value="Genomic_DNA"/>
</dbReference>
<dbReference type="AlphaFoldDB" id="A0A9X1FVQ3"/>
<dbReference type="Proteomes" id="UP001138661">
    <property type="component" value="Unassembled WGS sequence"/>
</dbReference>
<evidence type="ECO:0000313" key="1">
    <source>
        <dbReference type="EMBL" id="MBW4708639.1"/>
    </source>
</evidence>
<gene>
    <name evidence="1" type="ORF">KX928_12675</name>
</gene>
<proteinExistence type="predicted"/>
<keyword evidence="2" id="KW-1185">Reference proteome</keyword>
<dbReference type="InterPro" id="IPR021874">
    <property type="entry name" value="Phage_Mu_Gp27"/>
</dbReference>
<organism evidence="1 2">
    <name type="scientific">Roseobacter insulae</name>
    <dbReference type="NCBI Taxonomy" id="2859783"/>
    <lineage>
        <taxon>Bacteria</taxon>
        <taxon>Pseudomonadati</taxon>
        <taxon>Pseudomonadota</taxon>
        <taxon>Alphaproteobacteria</taxon>
        <taxon>Rhodobacterales</taxon>
        <taxon>Roseobacteraceae</taxon>
        <taxon>Roseobacter</taxon>
    </lineage>
</organism>
<reference evidence="1" key="1">
    <citation type="submission" date="2021-07" db="EMBL/GenBank/DDBJ databases">
        <title>Roseobacter insulae sp. nov., isolated from a tidal flat.</title>
        <authorList>
            <person name="Park S."/>
            <person name="Yoon J.-H."/>
        </authorList>
    </citation>
    <scope>NUCLEOTIDE SEQUENCE</scope>
    <source>
        <strain evidence="1">YSTF-M11</strain>
    </source>
</reference>
<accession>A0A9X1FVQ3</accession>
<comment type="caution">
    <text evidence="1">The sequence shown here is derived from an EMBL/GenBank/DDBJ whole genome shotgun (WGS) entry which is preliminary data.</text>
</comment>
<name>A0A9X1FVQ3_9RHOB</name>
<dbReference type="RefSeq" id="WP_219502911.1">
    <property type="nucleotide sequence ID" value="NZ_JAHXDN010000003.1"/>
</dbReference>
<protein>
    <submittedName>
        <fullName evidence="1">DUF3486 family protein</fullName>
    </submittedName>
</protein>
<evidence type="ECO:0000313" key="2">
    <source>
        <dbReference type="Proteomes" id="UP001138661"/>
    </source>
</evidence>